<gene>
    <name evidence="2" type="ORF">JFL43_21160</name>
</gene>
<organism evidence="2 3">
    <name type="scientific">Viridibacillus soli</name>
    <dbReference type="NCBI Taxonomy" id="2798301"/>
    <lineage>
        <taxon>Bacteria</taxon>
        <taxon>Bacillati</taxon>
        <taxon>Bacillota</taxon>
        <taxon>Bacilli</taxon>
        <taxon>Bacillales</taxon>
        <taxon>Caryophanaceae</taxon>
        <taxon>Viridibacillus</taxon>
    </lineage>
</organism>
<sequence>MKVAIDMKPRLQELLIHDPLFAVICDTPIEDTLYNDSYLQEIVEEKFYSTPEVASWFDISDAQLRYYIKPFQEYIFTTDEETPSTTNVIRLTFTAILKLRMIILLKDEYRVKGLKQLLGIDAEDRINPRKHHTTEPEVAMQEDLSEKVAIISNILNQMLHTGLFKFKQQENEDVAILVNNDFLTHKLNTLPNVQLAQIKVQTDQLIKENETLKDQIQELTDDKVKDVSIKLRERHLENTVVAQLRAEGLSKFSRQKKFGLFKKLFHSAEIEREKEHYIANYLSIHLYNRLETELAEYYESN</sequence>
<comment type="caution">
    <text evidence="2">The sequence shown here is derived from an EMBL/GenBank/DDBJ whole genome shotgun (WGS) entry which is preliminary data.</text>
</comment>
<dbReference type="Proteomes" id="UP000618943">
    <property type="component" value="Unassembled WGS sequence"/>
</dbReference>
<name>A0ABS1HCZ7_9BACL</name>
<accession>A0ABS1HCZ7</accession>
<reference evidence="2 3" key="1">
    <citation type="submission" date="2020-12" db="EMBL/GenBank/DDBJ databases">
        <title>YIM B01967 draft genome.</title>
        <authorList>
            <person name="Yan X."/>
        </authorList>
    </citation>
    <scope>NUCLEOTIDE SEQUENCE [LARGE SCALE GENOMIC DNA]</scope>
    <source>
        <strain evidence="2 3">YIM B01967</strain>
    </source>
</reference>
<proteinExistence type="predicted"/>
<keyword evidence="1" id="KW-0175">Coiled coil</keyword>
<evidence type="ECO:0000313" key="3">
    <source>
        <dbReference type="Proteomes" id="UP000618943"/>
    </source>
</evidence>
<dbReference type="RefSeq" id="WP_200750582.1">
    <property type="nucleotide sequence ID" value="NZ_JAEOAH010000060.1"/>
</dbReference>
<keyword evidence="3" id="KW-1185">Reference proteome</keyword>
<protein>
    <submittedName>
        <fullName evidence="2">Uncharacterized protein</fullName>
    </submittedName>
</protein>
<evidence type="ECO:0000313" key="2">
    <source>
        <dbReference type="EMBL" id="MBK3497290.1"/>
    </source>
</evidence>
<dbReference type="EMBL" id="JAEOAH010000060">
    <property type="protein sequence ID" value="MBK3497290.1"/>
    <property type="molecule type" value="Genomic_DNA"/>
</dbReference>
<evidence type="ECO:0000256" key="1">
    <source>
        <dbReference type="SAM" id="Coils"/>
    </source>
</evidence>
<feature type="coiled-coil region" evidence="1">
    <location>
        <begin position="195"/>
        <end position="222"/>
    </location>
</feature>